<evidence type="ECO:0000256" key="3">
    <source>
        <dbReference type="ARBA" id="ARBA00022795"/>
    </source>
</evidence>
<keyword evidence="8" id="KW-0966">Cell projection</keyword>
<organism evidence="8 9">
    <name type="scientific">Pseudogemmobacter faecipullorum</name>
    <dbReference type="NCBI Taxonomy" id="2755041"/>
    <lineage>
        <taxon>Bacteria</taxon>
        <taxon>Pseudomonadati</taxon>
        <taxon>Pseudomonadota</taxon>
        <taxon>Alphaproteobacteria</taxon>
        <taxon>Rhodobacterales</taxon>
        <taxon>Paracoccaceae</taxon>
        <taxon>Pseudogemmobacter</taxon>
    </lineage>
</organism>
<keyword evidence="3 5" id="KW-1005">Bacterial flagellum biogenesis</keyword>
<dbReference type="Proteomes" id="UP001198571">
    <property type="component" value="Unassembled WGS sequence"/>
</dbReference>
<dbReference type="InterPro" id="IPR025965">
    <property type="entry name" value="FlgD/Vpr_Ig-like"/>
</dbReference>
<comment type="caution">
    <text evidence="8">The sequence shown here is derived from an EMBL/GenBank/DDBJ whole genome shotgun (WGS) entry which is preliminary data.</text>
</comment>
<feature type="compositionally biased region" description="Pro residues" evidence="6">
    <location>
        <begin position="1"/>
        <end position="10"/>
    </location>
</feature>
<accession>A0ABS8CJN7</accession>
<evidence type="ECO:0000313" key="9">
    <source>
        <dbReference type="Proteomes" id="UP001198571"/>
    </source>
</evidence>
<keyword evidence="9" id="KW-1185">Reference proteome</keyword>
<dbReference type="NCBIfam" id="NF009453">
    <property type="entry name" value="PRK12813.1"/>
    <property type="match status" value="1"/>
</dbReference>
<sequence>MQITPSPTPSPAAGNSPGSASGLTSDFNTFLRMLTVQMQNQDPLNPMEASDFAVQLATFSGVEQQVRSNQLLEQMLGQFALLGMAQMAGWIGQEARSAADVVWFGGEPVTLSPNPAATADRLVLAVRNAAGDLVAREELPLETAPYDWRGRDAADMPLPEGRYVLTQESWRGEELLREDPVEYYAMVTEARGSSSGPILVLQGGIEVSAGSVTGLRQPEG</sequence>
<dbReference type="InterPro" id="IPR005648">
    <property type="entry name" value="FlgD"/>
</dbReference>
<evidence type="ECO:0000256" key="4">
    <source>
        <dbReference type="ARBA" id="ARBA00024746"/>
    </source>
</evidence>
<protein>
    <recommendedName>
        <fullName evidence="2 5">Basal-body rod modification protein FlgD</fullName>
    </recommendedName>
</protein>
<dbReference type="Pfam" id="PF13860">
    <property type="entry name" value="FlgD_ig"/>
    <property type="match status" value="1"/>
</dbReference>
<evidence type="ECO:0000256" key="2">
    <source>
        <dbReference type="ARBA" id="ARBA00016013"/>
    </source>
</evidence>
<evidence type="ECO:0000256" key="1">
    <source>
        <dbReference type="ARBA" id="ARBA00010577"/>
    </source>
</evidence>
<evidence type="ECO:0000259" key="7">
    <source>
        <dbReference type="Pfam" id="PF13860"/>
    </source>
</evidence>
<proteinExistence type="inferred from homology"/>
<evidence type="ECO:0000313" key="8">
    <source>
        <dbReference type="EMBL" id="MCB5409585.1"/>
    </source>
</evidence>
<dbReference type="RefSeq" id="WP_226934491.1">
    <property type="nucleotide sequence ID" value="NZ_JACDXX010000004.1"/>
</dbReference>
<dbReference type="EMBL" id="JACDXX010000004">
    <property type="protein sequence ID" value="MCB5409585.1"/>
    <property type="molecule type" value="Genomic_DNA"/>
</dbReference>
<comment type="similarity">
    <text evidence="1 5">Belongs to the FlgD family.</text>
</comment>
<comment type="function">
    <text evidence="4 5">Required for flagellar hook formation. May act as a scaffolding protein.</text>
</comment>
<feature type="region of interest" description="Disordered" evidence="6">
    <location>
        <begin position="1"/>
        <end position="21"/>
    </location>
</feature>
<name>A0ABS8CJN7_9RHOB</name>
<feature type="domain" description="FlgD/Vpr Ig-like" evidence="7">
    <location>
        <begin position="103"/>
        <end position="170"/>
    </location>
</feature>
<feature type="compositionally biased region" description="Low complexity" evidence="6">
    <location>
        <begin position="11"/>
        <end position="21"/>
    </location>
</feature>
<evidence type="ECO:0000256" key="5">
    <source>
        <dbReference type="RuleBase" id="RU362076"/>
    </source>
</evidence>
<gene>
    <name evidence="8" type="primary">flgD</name>
    <name evidence="8" type="ORF">H0485_06160</name>
</gene>
<reference evidence="8 9" key="1">
    <citation type="submission" date="2020-07" db="EMBL/GenBank/DDBJ databases">
        <title>Pseudogemmobacter sp. nov., isolated from poultry manure in Taiwan.</title>
        <authorList>
            <person name="Lin S.-Y."/>
            <person name="Tang Y.-S."/>
            <person name="Young C.-C."/>
        </authorList>
    </citation>
    <scope>NUCLEOTIDE SEQUENCE [LARGE SCALE GENOMIC DNA]</scope>
    <source>
        <strain evidence="8 9">CC-YST710</strain>
    </source>
</reference>
<evidence type="ECO:0000256" key="6">
    <source>
        <dbReference type="SAM" id="MobiDB-lite"/>
    </source>
</evidence>
<keyword evidence="8" id="KW-0969">Cilium</keyword>
<keyword evidence="8" id="KW-0282">Flagellum</keyword>
<dbReference type="Pfam" id="PF03963">
    <property type="entry name" value="FlgD"/>
    <property type="match status" value="1"/>
</dbReference>